<dbReference type="SMART" id="SM00387">
    <property type="entry name" value="HATPase_c"/>
    <property type="match status" value="1"/>
</dbReference>
<dbReference type="GO" id="GO:0000155">
    <property type="term" value="F:phosphorelay sensor kinase activity"/>
    <property type="evidence" value="ECO:0007669"/>
    <property type="project" value="InterPro"/>
</dbReference>
<dbReference type="Proteomes" id="UP000249082">
    <property type="component" value="Unassembled WGS sequence"/>
</dbReference>
<dbReference type="GO" id="GO:0005886">
    <property type="term" value="C:plasma membrane"/>
    <property type="evidence" value="ECO:0007669"/>
    <property type="project" value="UniProtKB-SubCell"/>
</dbReference>
<evidence type="ECO:0000256" key="9">
    <source>
        <dbReference type="ARBA" id="ARBA00022840"/>
    </source>
</evidence>
<sequence length="454" mass="48825">MDRLIELFAPGFATHAPGALPGGSASRANVILLTQLRWTAVFGQLATIVIVSQGLGVKLELAPLLLAPLLLIVVNLASASVVLRRRDFTQGELFSALMVDVIALCWQLYHSGGATNPFTFLFLLQIVIAAVILDLRWSSLVAINACLCMLLLTYFYVPLQLPARYAQHPFELYIYGSLFCFVLAAVLLIVFVARLDFTRRESDAKLAALRQQAVEEDHIIRMGLLASGAAHELGTPLSSISVILGDWARQPGIADDPDMAADLADVRRELARCKNIVSGILMSAGEIRGIDPAVTTLRGFLGEILEEWRARMPGELRFIDRIAEDRSIVSDPGLRQVIGNVIDNAVEVSPSLVVIEAWVEHGRLVLTVSDRGPGFAPDMLPRVGQPYASTKGRDGGGLGLFLVVNVIRKLGGKVAVDNLPDGGARVQLAIPLATLAYEPRKGEDTGGGPSGGTV</sequence>
<comment type="caution">
    <text evidence="12">The sequence shown here is derived from an EMBL/GenBank/DDBJ whole genome shotgun (WGS) entry which is preliminary data.</text>
</comment>
<gene>
    <name evidence="12" type="ORF">DI555_08190</name>
</gene>
<dbReference type="Pfam" id="PF25323">
    <property type="entry name" value="6TM_PilS"/>
    <property type="match status" value="1"/>
</dbReference>
<keyword evidence="9" id="KW-0067">ATP-binding</keyword>
<dbReference type="SUPFAM" id="SSF47384">
    <property type="entry name" value="Homodimeric domain of signal transducing histidine kinase"/>
    <property type="match status" value="1"/>
</dbReference>
<dbReference type="InterPro" id="IPR003594">
    <property type="entry name" value="HATPase_dom"/>
</dbReference>
<evidence type="ECO:0000259" key="11">
    <source>
        <dbReference type="PROSITE" id="PS50109"/>
    </source>
</evidence>
<feature type="transmembrane region" description="Helical" evidence="10">
    <location>
        <begin position="140"/>
        <end position="157"/>
    </location>
</feature>
<keyword evidence="5" id="KW-0597">Phosphoprotein</keyword>
<evidence type="ECO:0000256" key="6">
    <source>
        <dbReference type="ARBA" id="ARBA00022679"/>
    </source>
</evidence>
<dbReference type="PRINTS" id="PR00344">
    <property type="entry name" value="BCTRLSENSOR"/>
</dbReference>
<dbReference type="PROSITE" id="PS50109">
    <property type="entry name" value="HIS_KIN"/>
    <property type="match status" value="1"/>
</dbReference>
<comment type="subcellular location">
    <subcellularLocation>
        <location evidence="2">Cell membrane</location>
        <topology evidence="2">Multi-pass membrane protein</topology>
    </subcellularLocation>
</comment>
<dbReference type="Gene3D" id="3.30.565.10">
    <property type="entry name" value="Histidine kinase-like ATPase, C-terminal domain"/>
    <property type="match status" value="1"/>
</dbReference>
<evidence type="ECO:0000256" key="7">
    <source>
        <dbReference type="ARBA" id="ARBA00022741"/>
    </source>
</evidence>
<dbReference type="Pfam" id="PF02518">
    <property type="entry name" value="HATPase_c"/>
    <property type="match status" value="1"/>
</dbReference>
<feature type="transmembrane region" description="Helical" evidence="10">
    <location>
        <begin position="115"/>
        <end position="133"/>
    </location>
</feature>
<evidence type="ECO:0000256" key="5">
    <source>
        <dbReference type="ARBA" id="ARBA00022553"/>
    </source>
</evidence>
<evidence type="ECO:0000313" key="12">
    <source>
        <dbReference type="EMBL" id="PZQ55316.1"/>
    </source>
</evidence>
<keyword evidence="10" id="KW-0812">Transmembrane</keyword>
<feature type="transmembrane region" description="Helical" evidence="10">
    <location>
        <begin position="61"/>
        <end position="81"/>
    </location>
</feature>
<dbReference type="SUPFAM" id="SSF55874">
    <property type="entry name" value="ATPase domain of HSP90 chaperone/DNA topoisomerase II/histidine kinase"/>
    <property type="match status" value="1"/>
</dbReference>
<dbReference type="InterPro" id="IPR050980">
    <property type="entry name" value="2C_sensor_his_kinase"/>
</dbReference>
<protein>
    <recommendedName>
        <fullName evidence="3">histidine kinase</fullName>
        <ecNumber evidence="3">2.7.13.3</ecNumber>
    </recommendedName>
</protein>
<dbReference type="InterPro" id="IPR005467">
    <property type="entry name" value="His_kinase_dom"/>
</dbReference>
<proteinExistence type="predicted"/>
<dbReference type="PANTHER" id="PTHR44936">
    <property type="entry name" value="SENSOR PROTEIN CREC"/>
    <property type="match status" value="1"/>
</dbReference>
<evidence type="ECO:0000256" key="4">
    <source>
        <dbReference type="ARBA" id="ARBA00022475"/>
    </source>
</evidence>
<keyword evidence="8 12" id="KW-0418">Kinase</keyword>
<accession>A0A2W5NPH8</accession>
<keyword evidence="6" id="KW-0808">Transferase</keyword>
<feature type="transmembrane region" description="Helical" evidence="10">
    <location>
        <begin position="93"/>
        <end position="109"/>
    </location>
</feature>
<dbReference type="EC" id="2.7.13.3" evidence="3"/>
<feature type="domain" description="Histidine kinase" evidence="11">
    <location>
        <begin position="228"/>
        <end position="434"/>
    </location>
</feature>
<evidence type="ECO:0000256" key="10">
    <source>
        <dbReference type="SAM" id="Phobius"/>
    </source>
</evidence>
<keyword evidence="10" id="KW-0472">Membrane</keyword>
<evidence type="ECO:0000256" key="8">
    <source>
        <dbReference type="ARBA" id="ARBA00022777"/>
    </source>
</evidence>
<dbReference type="CDD" id="cd00082">
    <property type="entry name" value="HisKA"/>
    <property type="match status" value="1"/>
</dbReference>
<dbReference type="PANTHER" id="PTHR44936:SF10">
    <property type="entry name" value="SENSOR PROTEIN RSTB"/>
    <property type="match status" value="1"/>
</dbReference>
<dbReference type="Gene3D" id="1.10.287.130">
    <property type="match status" value="1"/>
</dbReference>
<dbReference type="InterPro" id="IPR004358">
    <property type="entry name" value="Sig_transdc_His_kin-like_C"/>
</dbReference>
<dbReference type="EMBL" id="QFPX01000006">
    <property type="protein sequence ID" value="PZQ55316.1"/>
    <property type="molecule type" value="Genomic_DNA"/>
</dbReference>
<organism evidence="12 13">
    <name type="scientific">Novosphingobium pentaromativorans</name>
    <dbReference type="NCBI Taxonomy" id="205844"/>
    <lineage>
        <taxon>Bacteria</taxon>
        <taxon>Pseudomonadati</taxon>
        <taxon>Pseudomonadota</taxon>
        <taxon>Alphaproteobacteria</taxon>
        <taxon>Sphingomonadales</taxon>
        <taxon>Sphingomonadaceae</taxon>
        <taxon>Novosphingobium</taxon>
    </lineage>
</organism>
<evidence type="ECO:0000256" key="2">
    <source>
        <dbReference type="ARBA" id="ARBA00004651"/>
    </source>
</evidence>
<name>A0A2W5NPH8_9SPHN</name>
<evidence type="ECO:0000256" key="3">
    <source>
        <dbReference type="ARBA" id="ARBA00012438"/>
    </source>
</evidence>
<dbReference type="AlphaFoldDB" id="A0A2W5NPH8"/>
<reference evidence="12 13" key="1">
    <citation type="submission" date="2017-08" db="EMBL/GenBank/DDBJ databases">
        <title>Infants hospitalized years apart are colonized by the same room-sourced microbial strains.</title>
        <authorList>
            <person name="Brooks B."/>
            <person name="Olm M.R."/>
            <person name="Firek B.A."/>
            <person name="Baker R."/>
            <person name="Thomas B.C."/>
            <person name="Morowitz M.J."/>
            <person name="Banfield J.F."/>
        </authorList>
    </citation>
    <scope>NUCLEOTIDE SEQUENCE [LARGE SCALE GENOMIC DNA]</scope>
    <source>
        <strain evidence="12">S2_005_002_R2_33</strain>
    </source>
</reference>
<evidence type="ECO:0000313" key="13">
    <source>
        <dbReference type="Proteomes" id="UP000249082"/>
    </source>
</evidence>
<feature type="transmembrane region" description="Helical" evidence="10">
    <location>
        <begin position="36"/>
        <end position="55"/>
    </location>
</feature>
<dbReference type="InterPro" id="IPR003661">
    <property type="entry name" value="HisK_dim/P_dom"/>
</dbReference>
<dbReference type="GO" id="GO:0005524">
    <property type="term" value="F:ATP binding"/>
    <property type="evidence" value="ECO:0007669"/>
    <property type="project" value="UniProtKB-KW"/>
</dbReference>
<keyword evidence="10" id="KW-1133">Transmembrane helix</keyword>
<keyword evidence="4" id="KW-1003">Cell membrane</keyword>
<dbReference type="InterPro" id="IPR036097">
    <property type="entry name" value="HisK_dim/P_sf"/>
</dbReference>
<evidence type="ECO:0000256" key="1">
    <source>
        <dbReference type="ARBA" id="ARBA00000085"/>
    </source>
</evidence>
<dbReference type="InterPro" id="IPR036890">
    <property type="entry name" value="HATPase_C_sf"/>
</dbReference>
<comment type="catalytic activity">
    <reaction evidence="1">
        <text>ATP + protein L-histidine = ADP + protein N-phospho-L-histidine.</text>
        <dbReference type="EC" id="2.7.13.3"/>
    </reaction>
</comment>
<keyword evidence="7" id="KW-0547">Nucleotide-binding</keyword>
<feature type="transmembrane region" description="Helical" evidence="10">
    <location>
        <begin position="172"/>
        <end position="193"/>
    </location>
</feature>